<organism evidence="1 2">
    <name type="scientific">Pseudomonas phage Andromeda</name>
    <dbReference type="NCBI Taxonomy" id="1873949"/>
    <lineage>
        <taxon>Viruses</taxon>
        <taxon>Duplodnaviria</taxon>
        <taxon>Heunggongvirae</taxon>
        <taxon>Uroviricota</taxon>
        <taxon>Caudoviricetes</taxon>
        <taxon>Autographivirales</taxon>
        <taxon>Autonotataviridae</taxon>
        <taxon>Bifseptvirus</taxon>
        <taxon>Bifseptvirus andromeda</taxon>
    </lineage>
</organism>
<dbReference type="GeneID" id="29062529"/>
<dbReference type="OrthoDB" id="17823at10239"/>
<evidence type="ECO:0000313" key="2">
    <source>
        <dbReference type="Proteomes" id="UP000203308"/>
    </source>
</evidence>
<keyword evidence="2" id="KW-1185">Reference proteome</keyword>
<dbReference type="EMBL" id="KX458241">
    <property type="protein sequence ID" value="ANU79093.1"/>
    <property type="molecule type" value="Genomic_DNA"/>
</dbReference>
<gene>
    <name evidence="1" type="ORF">Andromeda_18</name>
</gene>
<reference evidence="1 2" key="1">
    <citation type="submission" date="2016-06" db="EMBL/GenBank/DDBJ databases">
        <title>Genomic analysis of Andromeda: A phiKMVlikevirus infecting Pseudomonas syringae.</title>
        <authorList>
            <person name="Magill D.J."/>
            <person name="Krylov V.N."/>
            <person name="McGrath J.W."/>
            <person name="Allen C.C.R."/>
            <person name="Quinn J.P."/>
            <person name="Kulakov L.A."/>
        </authorList>
    </citation>
    <scope>NUCLEOTIDE SEQUENCE [LARGE SCALE GENOMIC DNA]</scope>
</reference>
<dbReference type="KEGG" id="vg:29062529"/>
<name>A0A1B1SEM1_9CAUD</name>
<protein>
    <submittedName>
        <fullName evidence="1">Uncharacterized protein</fullName>
    </submittedName>
</protein>
<dbReference type="RefSeq" id="YP_009279540.1">
    <property type="nucleotide sequence ID" value="NC_031014.1"/>
</dbReference>
<proteinExistence type="predicted"/>
<sequence length="297" mass="32110">MSEAIFDQAAMAAAIAAAASQEPDMKEAQKGGGGWTPPAAGGCIVTLVGYIETGIQVVPPSKVDPVKFPGGPEDQVDLIFEISGKGHEPKELENGTKIPERLTVTLKKSLNEKAWYYKIFNALNYDKTATHFAQLLGKHFLATIIHSPNKKNPASPYAGFKDKVTGYTFRAPIYNPNPLDMTETAIVPKPAVLTPLKLFLWTHPSKPMWDSLYIEGKYDDRKDEKTGVITPGRSKNVLQNKIRGAKNFNESPIFDIVGGLALEELEVPVVDNVPEAEKTPAPTAGDEDAAVAALAAL</sequence>
<accession>A0A1B1SEM1</accession>
<dbReference type="Proteomes" id="UP000203308">
    <property type="component" value="Segment"/>
</dbReference>
<evidence type="ECO:0000313" key="1">
    <source>
        <dbReference type="EMBL" id="ANU79093.1"/>
    </source>
</evidence>